<dbReference type="Pfam" id="PF02311">
    <property type="entry name" value="AraC_binding"/>
    <property type="match status" value="1"/>
</dbReference>
<reference evidence="6" key="1">
    <citation type="submission" date="2015-12" db="EMBL/GenBank/DDBJ databases">
        <authorList>
            <person name="Lodha T.D."/>
            <person name="Chintalapati S."/>
            <person name="Chintalapati V.R."/>
            <person name="Sravanthi T."/>
        </authorList>
    </citation>
    <scope>NUCLEOTIDE SEQUENCE [LARGE SCALE GENOMIC DNA]</scope>
    <source>
        <strain evidence="6">JC133</strain>
    </source>
</reference>
<keyword evidence="6" id="KW-1185">Reference proteome</keyword>
<dbReference type="InterPro" id="IPR020449">
    <property type="entry name" value="Tscrpt_reg_AraC-type_HTH"/>
</dbReference>
<evidence type="ECO:0000313" key="6">
    <source>
        <dbReference type="Proteomes" id="UP000237350"/>
    </source>
</evidence>
<sequence>MNKQALRWEIHCNDAGFSQVPAGSNYPVIPEEHPPAYAETVGTGRTLQEFQVVYITAGKGFFSCPAFEKREVSAGDVMLLFPGIRHAYHPVRGVGWHEYWVGFSGAHAYRLWKNGILRPEDPLHHIGLNHEVMADYEQIVRLCRQQTPGFQVRLGALVLQLLAHIHSIQTISRTDAGQSELVYQARTVMEQHLDREISVEEIASALGVGYTRLLSIFRDYTGLTPYQYYLQMRIHRAKELLHNTELSIKEVSARMNFENQYYFSRLFKKKTGYTPSQWRAGAVSSGEV</sequence>
<evidence type="ECO:0000256" key="1">
    <source>
        <dbReference type="ARBA" id="ARBA00023015"/>
    </source>
</evidence>
<comment type="caution">
    <text evidence="5">The sequence shown here is derived from an EMBL/GenBank/DDBJ whole genome shotgun (WGS) entry which is preliminary data.</text>
</comment>
<dbReference type="InterPro" id="IPR018062">
    <property type="entry name" value="HTH_AraC-typ_CS"/>
</dbReference>
<name>A0A2S4JHQ9_9SPIO</name>
<dbReference type="PANTHER" id="PTHR43280">
    <property type="entry name" value="ARAC-FAMILY TRANSCRIPTIONAL REGULATOR"/>
    <property type="match status" value="1"/>
</dbReference>
<dbReference type="Gene3D" id="1.10.10.60">
    <property type="entry name" value="Homeodomain-like"/>
    <property type="match status" value="2"/>
</dbReference>
<dbReference type="PRINTS" id="PR00032">
    <property type="entry name" value="HTHARAC"/>
</dbReference>
<gene>
    <name evidence="5" type="ORF">AU468_11240</name>
</gene>
<organism evidence="5 6">
    <name type="scientific">Alkalispirochaeta sphaeroplastigenens</name>
    <dbReference type="NCBI Taxonomy" id="1187066"/>
    <lineage>
        <taxon>Bacteria</taxon>
        <taxon>Pseudomonadati</taxon>
        <taxon>Spirochaetota</taxon>
        <taxon>Spirochaetia</taxon>
        <taxon>Spirochaetales</taxon>
        <taxon>Spirochaetaceae</taxon>
        <taxon>Alkalispirochaeta</taxon>
    </lineage>
</organism>
<proteinExistence type="predicted"/>
<dbReference type="GO" id="GO:0003700">
    <property type="term" value="F:DNA-binding transcription factor activity"/>
    <property type="evidence" value="ECO:0007669"/>
    <property type="project" value="InterPro"/>
</dbReference>
<dbReference type="Pfam" id="PF12833">
    <property type="entry name" value="HTH_18"/>
    <property type="match status" value="1"/>
</dbReference>
<dbReference type="PROSITE" id="PS01124">
    <property type="entry name" value="HTH_ARAC_FAMILY_2"/>
    <property type="match status" value="1"/>
</dbReference>
<evidence type="ECO:0000256" key="3">
    <source>
        <dbReference type="ARBA" id="ARBA00023163"/>
    </source>
</evidence>
<evidence type="ECO:0000313" key="5">
    <source>
        <dbReference type="EMBL" id="POQ98960.1"/>
    </source>
</evidence>
<evidence type="ECO:0000259" key="4">
    <source>
        <dbReference type="PROSITE" id="PS01124"/>
    </source>
</evidence>
<keyword evidence="3" id="KW-0804">Transcription</keyword>
<dbReference type="SUPFAM" id="SSF51215">
    <property type="entry name" value="Regulatory protein AraC"/>
    <property type="match status" value="1"/>
</dbReference>
<dbReference type="EMBL" id="LPWH01000112">
    <property type="protein sequence ID" value="POQ98960.1"/>
    <property type="molecule type" value="Genomic_DNA"/>
</dbReference>
<dbReference type="AlphaFoldDB" id="A0A2S4JHQ9"/>
<evidence type="ECO:0000256" key="2">
    <source>
        <dbReference type="ARBA" id="ARBA00023125"/>
    </source>
</evidence>
<dbReference type="InterPro" id="IPR018060">
    <property type="entry name" value="HTH_AraC"/>
</dbReference>
<dbReference type="SMART" id="SM00342">
    <property type="entry name" value="HTH_ARAC"/>
    <property type="match status" value="1"/>
</dbReference>
<dbReference type="InterPro" id="IPR009057">
    <property type="entry name" value="Homeodomain-like_sf"/>
</dbReference>
<dbReference type="GO" id="GO:0043565">
    <property type="term" value="F:sequence-specific DNA binding"/>
    <property type="evidence" value="ECO:0007669"/>
    <property type="project" value="InterPro"/>
</dbReference>
<dbReference type="InterPro" id="IPR037923">
    <property type="entry name" value="HTH-like"/>
</dbReference>
<keyword evidence="1" id="KW-0805">Transcription regulation</keyword>
<dbReference type="SUPFAM" id="SSF46689">
    <property type="entry name" value="Homeodomain-like"/>
    <property type="match status" value="2"/>
</dbReference>
<protein>
    <recommendedName>
        <fullName evidence="4">HTH araC/xylS-type domain-containing protein</fullName>
    </recommendedName>
</protein>
<dbReference type="InterPro" id="IPR003313">
    <property type="entry name" value="AraC-bd"/>
</dbReference>
<keyword evidence="2" id="KW-0238">DNA-binding</keyword>
<dbReference type="PROSITE" id="PS00041">
    <property type="entry name" value="HTH_ARAC_FAMILY_1"/>
    <property type="match status" value="1"/>
</dbReference>
<dbReference type="Proteomes" id="UP000237350">
    <property type="component" value="Unassembled WGS sequence"/>
</dbReference>
<accession>A0A2S4JHQ9</accession>
<feature type="domain" description="HTH araC/xylS-type" evidence="4">
    <location>
        <begin position="183"/>
        <end position="281"/>
    </location>
</feature>
<dbReference type="Gene3D" id="2.60.120.280">
    <property type="entry name" value="Regulatory protein AraC"/>
    <property type="match status" value="1"/>
</dbReference>
<dbReference type="PANTHER" id="PTHR43280:SF30">
    <property type="entry name" value="MMSAB OPERON REGULATORY PROTEIN"/>
    <property type="match status" value="1"/>
</dbReference>